<proteinExistence type="predicted"/>
<dbReference type="PANTHER" id="PTHR34236">
    <property type="entry name" value="DIMETHYL SULFOXIDE REDUCTASE TRANSCRIPTIONAL ACTIVATOR"/>
    <property type="match status" value="1"/>
</dbReference>
<feature type="domain" description="HTH bat-type" evidence="3">
    <location>
        <begin position="165"/>
        <end position="216"/>
    </location>
</feature>
<evidence type="ECO:0000256" key="2">
    <source>
        <dbReference type="ARBA" id="ARBA00023163"/>
    </source>
</evidence>
<keyword evidence="1" id="KW-0805">Transcription regulation</keyword>
<name>A0A1I6J9N7_9EURY</name>
<dbReference type="SUPFAM" id="SSF88659">
    <property type="entry name" value="Sigma3 and sigma4 domains of RNA polymerase sigma factors"/>
    <property type="match status" value="1"/>
</dbReference>
<dbReference type="STRING" id="553469.SAMN04487947_4192"/>
<dbReference type="Pfam" id="PF04967">
    <property type="entry name" value="HTH_10"/>
    <property type="match status" value="1"/>
</dbReference>
<dbReference type="Proteomes" id="UP000198531">
    <property type="component" value="Unassembled WGS sequence"/>
</dbReference>
<dbReference type="InterPro" id="IPR007050">
    <property type="entry name" value="HTH_bacterioopsin"/>
</dbReference>
<dbReference type="PANTHER" id="PTHR34236:SF1">
    <property type="entry name" value="DIMETHYL SULFOXIDE REDUCTASE TRANSCRIPTIONAL ACTIVATOR"/>
    <property type="match status" value="1"/>
</dbReference>
<keyword evidence="2" id="KW-0804">Transcription</keyword>
<evidence type="ECO:0000259" key="4">
    <source>
        <dbReference type="Pfam" id="PF24278"/>
    </source>
</evidence>
<dbReference type="RefSeq" id="WP_089811361.1">
    <property type="nucleotide sequence ID" value="NZ_FOYT01000007.1"/>
</dbReference>
<organism evidence="5 6">
    <name type="scientific">Halogeometricum rufum</name>
    <dbReference type="NCBI Taxonomy" id="553469"/>
    <lineage>
        <taxon>Archaea</taxon>
        <taxon>Methanobacteriati</taxon>
        <taxon>Methanobacteriota</taxon>
        <taxon>Stenosarchaea group</taxon>
        <taxon>Halobacteria</taxon>
        <taxon>Halobacteriales</taxon>
        <taxon>Haloferacaceae</taxon>
        <taxon>Halogeometricum</taxon>
    </lineage>
</organism>
<dbReference type="InterPro" id="IPR036388">
    <property type="entry name" value="WH-like_DNA-bd_sf"/>
</dbReference>
<feature type="domain" description="HVO-0513-like N-terminal" evidence="4">
    <location>
        <begin position="16"/>
        <end position="154"/>
    </location>
</feature>
<evidence type="ECO:0000256" key="1">
    <source>
        <dbReference type="ARBA" id="ARBA00023015"/>
    </source>
</evidence>
<reference evidence="6" key="1">
    <citation type="submission" date="2016-10" db="EMBL/GenBank/DDBJ databases">
        <authorList>
            <person name="Varghese N."/>
            <person name="Submissions S."/>
        </authorList>
    </citation>
    <scope>NUCLEOTIDE SEQUENCE [LARGE SCALE GENOMIC DNA]</scope>
    <source>
        <strain evidence="6">CGMCC 1.7736</strain>
    </source>
</reference>
<gene>
    <name evidence="5" type="ORF">SAMN04487947_4192</name>
</gene>
<dbReference type="AlphaFoldDB" id="A0A1I6J9N7"/>
<evidence type="ECO:0000259" key="3">
    <source>
        <dbReference type="Pfam" id="PF04967"/>
    </source>
</evidence>
<keyword evidence="6" id="KW-1185">Reference proteome</keyword>
<dbReference type="Pfam" id="PF24278">
    <property type="entry name" value="HVO_0513_N"/>
    <property type="match status" value="1"/>
</dbReference>
<accession>A0A1I6J9N7</accession>
<dbReference type="EMBL" id="FOYT01000007">
    <property type="protein sequence ID" value="SFR75693.1"/>
    <property type="molecule type" value="Genomic_DNA"/>
</dbReference>
<dbReference type="InterPro" id="IPR056493">
    <property type="entry name" value="HVO_0513_N"/>
</dbReference>
<dbReference type="Gene3D" id="1.10.10.10">
    <property type="entry name" value="Winged helix-like DNA-binding domain superfamily/Winged helix DNA-binding domain"/>
    <property type="match status" value="1"/>
</dbReference>
<dbReference type="OrthoDB" id="282230at2157"/>
<sequence>MRYLQLRIRYPPEARHPMQQFLVEQESIRRAYLRHWNFSNPDSVTTLFHVVGDVATGREDYLAALDDVPTVREYDTTPVDDRSFYVYVREAADAHARRLRELLADTDLLVVPPIEYGTDGETVFEVAGEPAELRALVAGLPDELSVSVDRLGEYDAHRESRATALTDRQRAVLDVARELGYYEVPRRTGVREIADELGCSKSTAADHLRKAEARLVALYADRTPTGAARRD</sequence>
<dbReference type="InterPro" id="IPR013324">
    <property type="entry name" value="RNA_pol_sigma_r3/r4-like"/>
</dbReference>
<evidence type="ECO:0000313" key="5">
    <source>
        <dbReference type="EMBL" id="SFR75693.1"/>
    </source>
</evidence>
<protein>
    <submittedName>
        <fullName evidence="5">HTH DNA binding domain-containing protein</fullName>
    </submittedName>
</protein>
<evidence type="ECO:0000313" key="6">
    <source>
        <dbReference type="Proteomes" id="UP000198531"/>
    </source>
</evidence>